<dbReference type="Gene3D" id="3.40.50.2000">
    <property type="entry name" value="Glycogen Phosphorylase B"/>
    <property type="match status" value="2"/>
</dbReference>
<dbReference type="Proteomes" id="UP001320148">
    <property type="component" value="Chromosome"/>
</dbReference>
<gene>
    <name evidence="2" type="ORF">DSLASN_13070</name>
</gene>
<proteinExistence type="predicted"/>
<sequence>METKHSFLFVTWEGGGNVPPVLGLASRLIKRGHRVRILTEPCLKDAVGAIGAEYREFKTYFTRTDPTIDIIQDWNASPLTIPTIDNVLVRPAMDVARETQAALNEEPTDVVVADLMMVGSLIAAEAMNIKRVALFHMPEYLPGPGRPPGGLGLRPLSSSLGRLRDKLLAVLFYRIINQYLPPLNAVRGAFSLPLLASVDDIYHQADLRLIQTSKAFDAPITPAPGNVRYVGPILDDPFWTDVDEALGPERDSRPFVVVGLSSTFQNQRAVLERIIHAVSGMDIRCLVTLGPSMARESFQGADNVRIVSSIPHSRVFPHADAVVTHAGHGTVMRALASGLPLVCLPMGRDQIDNAALVAHHGAGLTLKPKARVNHIRKAIKRVLDEPGFGRSARSLQKSILADSKADLAVSQLEHLVISRGNGARG</sequence>
<dbReference type="SUPFAM" id="SSF53756">
    <property type="entry name" value="UDP-Glycosyltransferase/glycogen phosphorylase"/>
    <property type="match status" value="1"/>
</dbReference>
<evidence type="ECO:0000313" key="3">
    <source>
        <dbReference type="Proteomes" id="UP001320148"/>
    </source>
</evidence>
<dbReference type="PANTHER" id="PTHR48050:SF13">
    <property type="entry name" value="STEROL 3-BETA-GLUCOSYLTRANSFERASE UGT80A2"/>
    <property type="match status" value="1"/>
</dbReference>
<dbReference type="EMBL" id="AP024488">
    <property type="protein sequence ID" value="BCS95675.1"/>
    <property type="molecule type" value="Genomic_DNA"/>
</dbReference>
<dbReference type="InterPro" id="IPR010610">
    <property type="entry name" value="EryCIII-like_C"/>
</dbReference>
<dbReference type="InterPro" id="IPR002213">
    <property type="entry name" value="UDP_glucos_trans"/>
</dbReference>
<dbReference type="PANTHER" id="PTHR48050">
    <property type="entry name" value="STEROL 3-BETA-GLUCOSYLTRANSFERASE"/>
    <property type="match status" value="1"/>
</dbReference>
<evidence type="ECO:0000313" key="2">
    <source>
        <dbReference type="EMBL" id="BCS95675.1"/>
    </source>
</evidence>
<accession>A0ABN6F376</accession>
<dbReference type="Pfam" id="PF06722">
    <property type="entry name" value="EryCIII-like_C"/>
    <property type="match status" value="1"/>
</dbReference>
<name>A0ABN6F376_9BACT</name>
<organism evidence="2 3">
    <name type="scientific">Desulfoluna limicola</name>
    <dbReference type="NCBI Taxonomy" id="2810562"/>
    <lineage>
        <taxon>Bacteria</taxon>
        <taxon>Pseudomonadati</taxon>
        <taxon>Thermodesulfobacteriota</taxon>
        <taxon>Desulfobacteria</taxon>
        <taxon>Desulfobacterales</taxon>
        <taxon>Desulfolunaceae</taxon>
        <taxon>Desulfoluna</taxon>
    </lineage>
</organism>
<evidence type="ECO:0000259" key="1">
    <source>
        <dbReference type="Pfam" id="PF06722"/>
    </source>
</evidence>
<dbReference type="CDD" id="cd03784">
    <property type="entry name" value="GT1_Gtf-like"/>
    <property type="match status" value="1"/>
</dbReference>
<feature type="domain" description="Erythromycin biosynthesis protein CIII-like C-terminal" evidence="1">
    <location>
        <begin position="273"/>
        <end position="414"/>
    </location>
</feature>
<dbReference type="RefSeq" id="WP_236891955.1">
    <property type="nucleotide sequence ID" value="NZ_AP024488.1"/>
</dbReference>
<protein>
    <submittedName>
        <fullName evidence="2">N-glycosyltransferase</fullName>
    </submittedName>
</protein>
<dbReference type="InterPro" id="IPR050426">
    <property type="entry name" value="Glycosyltransferase_28"/>
</dbReference>
<reference evidence="2 3" key="1">
    <citation type="submission" date="2021-02" db="EMBL/GenBank/DDBJ databases">
        <title>Complete genome of Desulfoluna sp. strain ASN36.</title>
        <authorList>
            <person name="Takahashi A."/>
            <person name="Kojima H."/>
            <person name="Fukui M."/>
        </authorList>
    </citation>
    <scope>NUCLEOTIDE SEQUENCE [LARGE SCALE GENOMIC DNA]</scope>
    <source>
        <strain evidence="2 3">ASN36</strain>
    </source>
</reference>
<keyword evidence="3" id="KW-1185">Reference proteome</keyword>